<dbReference type="AlphaFoldDB" id="A0A6N3GQN3"/>
<keyword evidence="1" id="KW-0812">Transmembrane</keyword>
<dbReference type="RefSeq" id="WP_412441529.1">
    <property type="nucleotide sequence ID" value="NZ_CACRUT010000031.1"/>
</dbReference>
<evidence type="ECO:0000313" key="2">
    <source>
        <dbReference type="EMBL" id="VYU67157.1"/>
    </source>
</evidence>
<reference evidence="2" key="1">
    <citation type="submission" date="2019-11" db="EMBL/GenBank/DDBJ databases">
        <authorList>
            <person name="Feng L."/>
        </authorList>
    </citation>
    <scope>NUCLEOTIDE SEQUENCE</scope>
    <source>
        <strain evidence="2">PclaraLFYP37</strain>
    </source>
</reference>
<organism evidence="2">
    <name type="scientific">Paraprevotella clara</name>
    <dbReference type="NCBI Taxonomy" id="454154"/>
    <lineage>
        <taxon>Bacteria</taxon>
        <taxon>Pseudomonadati</taxon>
        <taxon>Bacteroidota</taxon>
        <taxon>Bacteroidia</taxon>
        <taxon>Bacteroidales</taxon>
        <taxon>Prevotellaceae</taxon>
        <taxon>Paraprevotella</taxon>
    </lineage>
</organism>
<keyword evidence="1" id="KW-0472">Membrane</keyword>
<protein>
    <recommendedName>
        <fullName evidence="3">O-Antigen ligase</fullName>
    </recommendedName>
</protein>
<feature type="transmembrane region" description="Helical" evidence="1">
    <location>
        <begin position="110"/>
        <end position="126"/>
    </location>
</feature>
<dbReference type="EMBL" id="CACRUT010000031">
    <property type="protein sequence ID" value="VYU67157.1"/>
    <property type="molecule type" value="Genomic_DNA"/>
</dbReference>
<feature type="transmembrane region" description="Helical" evidence="1">
    <location>
        <begin position="24"/>
        <end position="44"/>
    </location>
</feature>
<keyword evidence="1" id="KW-1133">Transmembrane helix</keyword>
<name>A0A6N3GQN3_9BACT</name>
<feature type="transmembrane region" description="Helical" evidence="1">
    <location>
        <begin position="132"/>
        <end position="153"/>
    </location>
</feature>
<feature type="transmembrane region" description="Helical" evidence="1">
    <location>
        <begin position="358"/>
        <end position="377"/>
    </location>
</feature>
<feature type="transmembrane region" description="Helical" evidence="1">
    <location>
        <begin position="389"/>
        <end position="406"/>
    </location>
</feature>
<sequence>MLGIALLAVAIILFFIKKRQYLSYFLYIGFLTDGYKITINPILGGLKNMDLAIVYSLIITSVLIITHHYRLRPSKISTSFWWLCIFIISSFIFSMIYYKIPFFEVLQGGRFMLLVLCYPILVNMSMENVTKLLYLLAWFTVWMAFLDVLQIVFQHPMLPVYALHKDSALGVIRFFNYPPFIIFYLIVAILDPSFYGKKTKLIITLFVICILGTLARSLIFITGITILLALYFIGKQNSIIKYGLLICLVSLPFLPILSERFGGDTSSDISNVLTGRVELQSYEQQNDGNLTYRISWVIERVLYLVNRPLEEQFFGLGLLSDSSPLSIQMYQFIVNIKFYGSGMIQQLRSPDIAYGTMLAYYGFGGIIIYLCFLWQLFKEFYRTRHKSPFYIAAAVWILFVFMISVFSDDLSSPSTFALCFIMLAYKNKIPSQKMSITKD</sequence>
<feature type="transmembrane region" description="Helical" evidence="1">
    <location>
        <begin position="201"/>
        <end position="232"/>
    </location>
</feature>
<proteinExistence type="predicted"/>
<feature type="transmembrane region" description="Helical" evidence="1">
    <location>
        <begin position="80"/>
        <end position="98"/>
    </location>
</feature>
<feature type="transmembrane region" description="Helical" evidence="1">
    <location>
        <begin position="174"/>
        <end position="195"/>
    </location>
</feature>
<gene>
    <name evidence="2" type="ORF">PCLFYP37_00574</name>
</gene>
<evidence type="ECO:0008006" key="3">
    <source>
        <dbReference type="Google" id="ProtNLM"/>
    </source>
</evidence>
<accession>A0A6N3GQN3</accession>
<feature type="transmembrane region" description="Helical" evidence="1">
    <location>
        <begin position="51"/>
        <end position="68"/>
    </location>
</feature>
<evidence type="ECO:0000256" key="1">
    <source>
        <dbReference type="SAM" id="Phobius"/>
    </source>
</evidence>